<comment type="caution">
    <text evidence="4">The sequence shown here is derived from an EMBL/GenBank/DDBJ whole genome shotgun (WGS) entry which is preliminary data.</text>
</comment>
<dbReference type="Proteomes" id="UP001206639">
    <property type="component" value="Unassembled WGS sequence"/>
</dbReference>
<evidence type="ECO:0000256" key="2">
    <source>
        <dbReference type="SAM" id="MobiDB-lite"/>
    </source>
</evidence>
<dbReference type="EMBL" id="JAODWD010000005">
    <property type="protein sequence ID" value="MCT7661092.1"/>
    <property type="molecule type" value="Genomic_DNA"/>
</dbReference>
<organism evidence="4 5">
    <name type="scientific">Mycobacterium deserti</name>
    <dbReference type="NCBI Taxonomy" id="2978347"/>
    <lineage>
        <taxon>Bacteria</taxon>
        <taxon>Bacillati</taxon>
        <taxon>Actinomycetota</taxon>
        <taxon>Actinomycetes</taxon>
        <taxon>Mycobacteriales</taxon>
        <taxon>Mycobacteriaceae</taxon>
        <taxon>Mycobacterium</taxon>
    </lineage>
</organism>
<dbReference type="InterPro" id="IPR036629">
    <property type="entry name" value="YjbJ_sf"/>
</dbReference>
<proteinExistence type="inferred from homology"/>
<dbReference type="Pfam" id="PF05532">
    <property type="entry name" value="CsbD"/>
    <property type="match status" value="1"/>
</dbReference>
<evidence type="ECO:0000313" key="4">
    <source>
        <dbReference type="EMBL" id="MCT7661092.1"/>
    </source>
</evidence>
<name>A0ABT2MFP5_9MYCO</name>
<keyword evidence="5" id="KW-1185">Reference proteome</keyword>
<evidence type="ECO:0000256" key="1">
    <source>
        <dbReference type="ARBA" id="ARBA00009129"/>
    </source>
</evidence>
<gene>
    <name evidence="4" type="ORF">N4S67_22055</name>
</gene>
<sequence length="57" mass="6219">MSIGKKLANKTETVRGAAKKYLGRATGNTRLRTEGRLEQAKGNTKQAGAKAKDIFKR</sequence>
<feature type="region of interest" description="Disordered" evidence="2">
    <location>
        <begin position="19"/>
        <end position="57"/>
    </location>
</feature>
<evidence type="ECO:0000313" key="5">
    <source>
        <dbReference type="Proteomes" id="UP001206639"/>
    </source>
</evidence>
<dbReference type="SUPFAM" id="SSF69047">
    <property type="entry name" value="Hypothetical protein YjbJ"/>
    <property type="match status" value="1"/>
</dbReference>
<dbReference type="RefSeq" id="WP_260995138.1">
    <property type="nucleotide sequence ID" value="NZ_JAODWD010000005.1"/>
</dbReference>
<dbReference type="InterPro" id="IPR008462">
    <property type="entry name" value="CsbD"/>
</dbReference>
<reference evidence="5" key="1">
    <citation type="submission" date="2023-07" db="EMBL/GenBank/DDBJ databases">
        <authorList>
            <person name="Deng Y."/>
            <person name="Zhang Y.-Q."/>
        </authorList>
    </citation>
    <scope>NUCLEOTIDE SEQUENCE [LARGE SCALE GENOMIC DNA]</scope>
    <source>
        <strain evidence="5">CPCC 205710</strain>
    </source>
</reference>
<evidence type="ECO:0000259" key="3">
    <source>
        <dbReference type="Pfam" id="PF05532"/>
    </source>
</evidence>
<feature type="domain" description="CsbD-like" evidence="3">
    <location>
        <begin position="6"/>
        <end position="56"/>
    </location>
</feature>
<comment type="similarity">
    <text evidence="1">Belongs to the UPF0337 (CsbD) family.</text>
</comment>
<protein>
    <submittedName>
        <fullName evidence="4">CsbD family protein</fullName>
    </submittedName>
</protein>
<accession>A0ABT2MFP5</accession>